<dbReference type="SMART" id="SM00354">
    <property type="entry name" value="HTH_LACI"/>
    <property type="match status" value="1"/>
</dbReference>
<proteinExistence type="predicted"/>
<accession>A0A7W0HSI6</accession>
<dbReference type="InterPro" id="IPR001387">
    <property type="entry name" value="Cro/C1-type_HTH"/>
</dbReference>
<evidence type="ECO:0000256" key="3">
    <source>
        <dbReference type="ARBA" id="ARBA00023163"/>
    </source>
</evidence>
<dbReference type="PANTHER" id="PTHR30146">
    <property type="entry name" value="LACI-RELATED TRANSCRIPTIONAL REPRESSOR"/>
    <property type="match status" value="1"/>
</dbReference>
<gene>
    <name evidence="6" type="ORF">HNR30_005474</name>
</gene>
<dbReference type="Pfam" id="PF00356">
    <property type="entry name" value="LacI"/>
    <property type="match status" value="1"/>
</dbReference>
<dbReference type="PROSITE" id="PS50932">
    <property type="entry name" value="HTH_LACI_2"/>
    <property type="match status" value="1"/>
</dbReference>
<dbReference type="Proteomes" id="UP000530928">
    <property type="component" value="Unassembled WGS sequence"/>
</dbReference>
<dbReference type="SUPFAM" id="SSF53822">
    <property type="entry name" value="Periplasmic binding protein-like I"/>
    <property type="match status" value="1"/>
</dbReference>
<dbReference type="PROSITE" id="PS50943">
    <property type="entry name" value="HTH_CROC1"/>
    <property type="match status" value="1"/>
</dbReference>
<dbReference type="Gene3D" id="3.40.50.2300">
    <property type="match status" value="2"/>
</dbReference>
<dbReference type="SUPFAM" id="SSF47413">
    <property type="entry name" value="lambda repressor-like DNA-binding domains"/>
    <property type="match status" value="1"/>
</dbReference>
<dbReference type="GO" id="GO:0003700">
    <property type="term" value="F:DNA-binding transcription factor activity"/>
    <property type="evidence" value="ECO:0007669"/>
    <property type="project" value="TreeGrafter"/>
</dbReference>
<dbReference type="Gene3D" id="1.10.260.40">
    <property type="entry name" value="lambda repressor-like DNA-binding domains"/>
    <property type="match status" value="1"/>
</dbReference>
<dbReference type="CDD" id="cd01392">
    <property type="entry name" value="HTH_LacI"/>
    <property type="match status" value="1"/>
</dbReference>
<keyword evidence="7" id="KW-1185">Reference proteome</keyword>
<evidence type="ECO:0000313" key="7">
    <source>
        <dbReference type="Proteomes" id="UP000530928"/>
    </source>
</evidence>
<keyword evidence="2 6" id="KW-0238">DNA-binding</keyword>
<keyword evidence="3" id="KW-0804">Transcription</keyword>
<evidence type="ECO:0000256" key="1">
    <source>
        <dbReference type="ARBA" id="ARBA00023015"/>
    </source>
</evidence>
<name>A0A7W0HSI6_9ACTN</name>
<reference evidence="6 7" key="1">
    <citation type="submission" date="2020-07" db="EMBL/GenBank/DDBJ databases">
        <title>Genomic Encyclopedia of Type Strains, Phase IV (KMG-IV): sequencing the most valuable type-strain genomes for metagenomic binning, comparative biology and taxonomic classification.</title>
        <authorList>
            <person name="Goeker M."/>
        </authorList>
    </citation>
    <scope>NUCLEOTIDE SEQUENCE [LARGE SCALE GENOMIC DNA]</scope>
    <source>
        <strain evidence="6 7">DSM 45533</strain>
    </source>
</reference>
<dbReference type="Pfam" id="PF13377">
    <property type="entry name" value="Peripla_BP_3"/>
    <property type="match status" value="1"/>
</dbReference>
<dbReference type="InterPro" id="IPR046335">
    <property type="entry name" value="LacI/GalR-like_sensor"/>
</dbReference>
<comment type="caution">
    <text evidence="6">The sequence shown here is derived from an EMBL/GenBank/DDBJ whole genome shotgun (WGS) entry which is preliminary data.</text>
</comment>
<dbReference type="InterPro" id="IPR028082">
    <property type="entry name" value="Peripla_BP_I"/>
</dbReference>
<keyword evidence="1" id="KW-0805">Transcription regulation</keyword>
<sequence length="337" mass="35484">MPARRARGVSIEDVARAAGVSRQTVSNAINAPQRLRPETLDRVTELIREMGYSPDQSARSLRSGTRRIIAYTTPETDPANPNALMSGFLEALVAASGEVGYRILLVRPRPGQPQEKAIDEVIAGGGADAFLLSDVLDGDTRVEHLAAGGFPFAVFGRTGAGLPQSWVDLDSARAMADLVGLLAGRGHRHVGLLTMSLDQPWLRHRAEGFRAGVRGHGLTCVEATADDPESAVAAGRELLGGRPAPTALVVIDDWLAPAAYAAAQAEGLVVGADLAVAGFNDMPYAALLQPPLTTLRLPLRRIADALVGRLLTIIDDGVTPETGLLLPGEIVVRASLP</sequence>
<evidence type="ECO:0000259" key="4">
    <source>
        <dbReference type="PROSITE" id="PS50932"/>
    </source>
</evidence>
<dbReference type="InterPro" id="IPR010982">
    <property type="entry name" value="Lambda_DNA-bd_dom_sf"/>
</dbReference>
<feature type="domain" description="HTH cro/C1-type" evidence="5">
    <location>
        <begin position="3"/>
        <end position="53"/>
    </location>
</feature>
<dbReference type="PROSITE" id="PS00356">
    <property type="entry name" value="HTH_LACI_1"/>
    <property type="match status" value="1"/>
</dbReference>
<dbReference type="GO" id="GO:0000976">
    <property type="term" value="F:transcription cis-regulatory region binding"/>
    <property type="evidence" value="ECO:0007669"/>
    <property type="project" value="TreeGrafter"/>
</dbReference>
<dbReference type="AlphaFoldDB" id="A0A7W0HSI6"/>
<evidence type="ECO:0000259" key="5">
    <source>
        <dbReference type="PROSITE" id="PS50943"/>
    </source>
</evidence>
<dbReference type="RefSeq" id="WP_220134004.1">
    <property type="nucleotide sequence ID" value="NZ_BAABAM010000005.1"/>
</dbReference>
<evidence type="ECO:0000256" key="2">
    <source>
        <dbReference type="ARBA" id="ARBA00023125"/>
    </source>
</evidence>
<dbReference type="EMBL" id="JACDUR010000005">
    <property type="protein sequence ID" value="MBA2894113.1"/>
    <property type="molecule type" value="Genomic_DNA"/>
</dbReference>
<organism evidence="6 7">
    <name type="scientific">Nonomuraea soli</name>
    <dbReference type="NCBI Taxonomy" id="1032476"/>
    <lineage>
        <taxon>Bacteria</taxon>
        <taxon>Bacillati</taxon>
        <taxon>Actinomycetota</taxon>
        <taxon>Actinomycetes</taxon>
        <taxon>Streptosporangiales</taxon>
        <taxon>Streptosporangiaceae</taxon>
        <taxon>Nonomuraea</taxon>
    </lineage>
</organism>
<protein>
    <submittedName>
        <fullName evidence="6">DNA-binding LacI/PurR family transcriptional regulator</fullName>
    </submittedName>
</protein>
<feature type="domain" description="HTH lacI-type" evidence="4">
    <location>
        <begin position="9"/>
        <end position="63"/>
    </location>
</feature>
<evidence type="ECO:0000313" key="6">
    <source>
        <dbReference type="EMBL" id="MBA2894113.1"/>
    </source>
</evidence>
<dbReference type="PANTHER" id="PTHR30146:SF109">
    <property type="entry name" value="HTH-TYPE TRANSCRIPTIONAL REGULATOR GALS"/>
    <property type="match status" value="1"/>
</dbReference>
<dbReference type="InterPro" id="IPR000843">
    <property type="entry name" value="HTH_LacI"/>
</dbReference>